<feature type="compositionally biased region" description="Polar residues" evidence="1">
    <location>
        <begin position="238"/>
        <end position="255"/>
    </location>
</feature>
<evidence type="ECO:0000313" key="3">
    <source>
        <dbReference type="RefSeq" id="XP_029287348.1"/>
    </source>
</evidence>
<accession>A0A6J2PMI7</accession>
<sequence>MLHAANNGSEPLKTPNMTRMHPTSALRRLRVCSLHFAADDYIRDMQSEIMGGTIKKLLKTSAVPSVFISDTGRGEGEPRIAIEEQTTCTSTATVPSCGTETRHVMVAAAAHSQGGLGPELHDTWAVMDRPPGQVRSIGIQVNVPETCTAATENRPALQHMVDEEAILQLMKDCPMCDRKCRCSKYTRGPYFIVYQSCYFCNYQRKWANQPEARNINFHKANTAPKRKRQPKDKVSVNAKAQSSQLKTSISESSVS</sequence>
<dbReference type="GeneID" id="115008145"/>
<organism evidence="2 3">
    <name type="scientific">Cottoperca gobio</name>
    <name type="common">Frogmouth</name>
    <name type="synonym">Aphritis gobio</name>
    <dbReference type="NCBI Taxonomy" id="56716"/>
    <lineage>
        <taxon>Eukaryota</taxon>
        <taxon>Metazoa</taxon>
        <taxon>Chordata</taxon>
        <taxon>Craniata</taxon>
        <taxon>Vertebrata</taxon>
        <taxon>Euteleostomi</taxon>
        <taxon>Actinopterygii</taxon>
        <taxon>Neopterygii</taxon>
        <taxon>Teleostei</taxon>
        <taxon>Neoteleostei</taxon>
        <taxon>Acanthomorphata</taxon>
        <taxon>Eupercaria</taxon>
        <taxon>Perciformes</taxon>
        <taxon>Notothenioidei</taxon>
        <taxon>Bovichtidae</taxon>
        <taxon>Cottoperca</taxon>
    </lineage>
</organism>
<evidence type="ECO:0000313" key="2">
    <source>
        <dbReference type="Proteomes" id="UP000504630"/>
    </source>
</evidence>
<evidence type="ECO:0000256" key="1">
    <source>
        <dbReference type="SAM" id="MobiDB-lite"/>
    </source>
</evidence>
<dbReference type="OrthoDB" id="7331812at2759"/>
<reference evidence="3" key="1">
    <citation type="submission" date="2025-08" db="UniProtKB">
        <authorList>
            <consortium name="RefSeq"/>
        </authorList>
    </citation>
    <scope>IDENTIFICATION</scope>
</reference>
<proteinExistence type="predicted"/>
<name>A0A6J2PMI7_COTGO</name>
<keyword evidence="2" id="KW-1185">Reference proteome</keyword>
<dbReference type="KEGG" id="cgob:115008145"/>
<feature type="region of interest" description="Disordered" evidence="1">
    <location>
        <begin position="219"/>
        <end position="255"/>
    </location>
</feature>
<gene>
    <name evidence="3" type="primary">LOC115008145</name>
</gene>
<dbReference type="RefSeq" id="XP_029287348.1">
    <property type="nucleotide sequence ID" value="XM_029431488.1"/>
</dbReference>
<dbReference type="Proteomes" id="UP000504630">
    <property type="component" value="Chromosome 1"/>
</dbReference>
<dbReference type="AlphaFoldDB" id="A0A6J2PMI7"/>
<dbReference type="InParanoid" id="A0A6J2PMI7"/>
<protein>
    <submittedName>
        <fullName evidence="3">Uncharacterized protein LOC115008145 isoform X1</fullName>
    </submittedName>
</protein>